<dbReference type="SUPFAM" id="SSF52141">
    <property type="entry name" value="Uracil-DNA glycosylase-like"/>
    <property type="match status" value="1"/>
</dbReference>
<reference evidence="2 4" key="1">
    <citation type="submission" date="2015-07" db="EMBL/GenBank/DDBJ databases">
        <title>Genome of Polaribacter dokdonenesis DSW-5, isolated from seawater off Dokdo in Korea.</title>
        <authorList>
            <person name="Yoon K."/>
            <person name="Song J.Y."/>
            <person name="Kim J.F."/>
        </authorList>
    </citation>
    <scope>NUCLEOTIDE SEQUENCE [LARGE SCALE GENOMIC DNA]</scope>
    <source>
        <strain evidence="2 4">DSW-5</strain>
    </source>
</reference>
<evidence type="ECO:0000313" key="2">
    <source>
        <dbReference type="EMBL" id="KOY51828.1"/>
    </source>
</evidence>
<dbReference type="InterPro" id="IPR005122">
    <property type="entry name" value="Uracil-DNA_glycosylase-like"/>
</dbReference>
<dbReference type="CDD" id="cd10033">
    <property type="entry name" value="UDG_like"/>
    <property type="match status" value="1"/>
</dbReference>
<dbReference type="InterPro" id="IPR047124">
    <property type="entry name" value="HI_0220.2"/>
</dbReference>
<comment type="caution">
    <text evidence="2">The sequence shown here is derived from an EMBL/GenBank/DDBJ whole genome shotgun (WGS) entry which is preliminary data.</text>
</comment>
<accession>A0A0N0CFF8</accession>
<evidence type="ECO:0000313" key="4">
    <source>
        <dbReference type="Proteomes" id="UP000037716"/>
    </source>
</evidence>
<dbReference type="OrthoDB" id="9789139at2"/>
<dbReference type="AlphaFoldDB" id="A0A0N0CFF8"/>
<dbReference type="SMART" id="SM00986">
    <property type="entry name" value="UDG"/>
    <property type="match status" value="1"/>
</dbReference>
<proteinExistence type="predicted"/>
<dbReference type="SMART" id="SM00987">
    <property type="entry name" value="UreE_C"/>
    <property type="match status" value="1"/>
</dbReference>
<protein>
    <submittedName>
        <fullName evidence="2">Uracil-DNA glycosylase</fullName>
    </submittedName>
</protein>
<dbReference type="Proteomes" id="UP000037716">
    <property type="component" value="Unassembled WGS sequence"/>
</dbReference>
<dbReference type="InterPro" id="IPR036895">
    <property type="entry name" value="Uracil-DNA_glycosylase-like_sf"/>
</dbReference>
<dbReference type="Proteomes" id="UP000183071">
    <property type="component" value="Unassembled WGS sequence"/>
</dbReference>
<gene>
    <name evidence="2" type="ORF">I602_1388</name>
    <name evidence="3" type="ORF">SAMN05444353_0381</name>
</gene>
<dbReference type="PANTHER" id="PTHR42160:SF1">
    <property type="entry name" value="URACIL-DNA GLYCOSYLASE SUPERFAMILY PROTEIN"/>
    <property type="match status" value="1"/>
</dbReference>
<dbReference type="PATRIC" id="fig|1300348.6.peg.1387"/>
<dbReference type="STRING" id="1300348.I602_1388"/>
<evidence type="ECO:0000313" key="5">
    <source>
        <dbReference type="Proteomes" id="UP000183071"/>
    </source>
</evidence>
<sequence length="190" mass="21988">MQKLLSEIRKCTLCESHLDLGANPIISASKKSKILLISQAPGRIAHLKTKAWDDPSGKVLRKWLNVDEKTFYNADNFAILPTGFCYPGKGKSGDKLPRKECAPLWHSKVMHQFKNVKLKILIGNYSQQYYLENRSKTLTETVQNYQAFLPDYFVLPHPSPRNRFWMQKNPWFINEVIPDLQKTVNQIINI</sequence>
<dbReference type="EMBL" id="FNUE01000001">
    <property type="protein sequence ID" value="SEE02035.1"/>
    <property type="molecule type" value="Genomic_DNA"/>
</dbReference>
<evidence type="ECO:0000259" key="1">
    <source>
        <dbReference type="SMART" id="SM00986"/>
    </source>
</evidence>
<evidence type="ECO:0000313" key="3">
    <source>
        <dbReference type="EMBL" id="SEE02035.1"/>
    </source>
</evidence>
<dbReference type="PANTHER" id="PTHR42160">
    <property type="entry name" value="URACIL-DNA GLYCOSYLASE SUPERFAMILY PROTEIN"/>
    <property type="match status" value="1"/>
</dbReference>
<reference evidence="3 5" key="2">
    <citation type="submission" date="2016-10" db="EMBL/GenBank/DDBJ databases">
        <authorList>
            <person name="Varghese N."/>
            <person name="Submissions S."/>
        </authorList>
    </citation>
    <scope>NUCLEOTIDE SEQUENCE [LARGE SCALE GENOMIC DNA]</scope>
    <source>
        <strain evidence="3 5">DSW-5</strain>
    </source>
</reference>
<dbReference type="Pfam" id="PF03167">
    <property type="entry name" value="UDG"/>
    <property type="match status" value="1"/>
</dbReference>
<name>A0A0N0CFF8_9FLAO</name>
<dbReference type="Gene3D" id="3.40.470.10">
    <property type="entry name" value="Uracil-DNA glycosylase-like domain"/>
    <property type="match status" value="1"/>
</dbReference>
<feature type="domain" description="Uracil-DNA glycosylase-like" evidence="1">
    <location>
        <begin position="25"/>
        <end position="181"/>
    </location>
</feature>
<dbReference type="EMBL" id="LGBR01000001">
    <property type="protein sequence ID" value="KOY51828.1"/>
    <property type="molecule type" value="Genomic_DNA"/>
</dbReference>
<organism evidence="2 4">
    <name type="scientific">Polaribacter dokdonensis DSW-5</name>
    <dbReference type="NCBI Taxonomy" id="1300348"/>
    <lineage>
        <taxon>Bacteria</taxon>
        <taxon>Pseudomonadati</taxon>
        <taxon>Bacteroidota</taxon>
        <taxon>Flavobacteriia</taxon>
        <taxon>Flavobacteriales</taxon>
        <taxon>Flavobacteriaceae</taxon>
    </lineage>
</organism>
<dbReference type="RefSeq" id="WP_053973976.1">
    <property type="nucleotide sequence ID" value="NZ_FNUE01000001.1"/>
</dbReference>
<keyword evidence="5" id="KW-1185">Reference proteome</keyword>